<evidence type="ECO:0000256" key="3">
    <source>
        <dbReference type="ARBA" id="ARBA00004574"/>
    </source>
</evidence>
<evidence type="ECO:0000256" key="6">
    <source>
        <dbReference type="ARBA" id="ARBA00019422"/>
    </source>
</evidence>
<keyword evidence="8 19" id="KW-0808">Transferase</keyword>
<dbReference type="OrthoDB" id="185455at2759"/>
<comment type="similarity">
    <text evidence="4 19">Belongs to the NSE1 family.</text>
</comment>
<keyword evidence="10 19" id="KW-0227">DNA damage</keyword>
<evidence type="ECO:0000313" key="22">
    <source>
        <dbReference type="EMBL" id="KAJ7373854.1"/>
    </source>
</evidence>
<dbReference type="CDD" id="cd16493">
    <property type="entry name" value="RING-CH-C4HC3_NSE1"/>
    <property type="match status" value="1"/>
</dbReference>
<evidence type="ECO:0000256" key="19">
    <source>
        <dbReference type="RuleBase" id="RU368018"/>
    </source>
</evidence>
<sequence>MATDFTPNDIAFFKKAMDLIVTSTDGTVPSLDVTNISADLEKKMSVTHADELIERLCQDKWMSKSSGSCSLGPRAMLELHPYLKRVYEDDIIDCMMCSEIAIRGQCCNHCEGKIHNHCAARYFRGRAQKTCPNQQCGAVWMHEVPQLSTSSPSQVNGETSVSPSAEAGPSGRQRRKRR</sequence>
<comment type="caution">
    <text evidence="22">The sequence shown here is derived from an EMBL/GenBank/DDBJ whole genome shotgun (WGS) entry which is preliminary data.</text>
</comment>
<accession>A0A9W9Z5Q2</accession>
<feature type="compositionally biased region" description="Polar residues" evidence="20">
    <location>
        <begin position="147"/>
        <end position="163"/>
    </location>
</feature>
<dbReference type="GO" id="GO:0008270">
    <property type="term" value="F:zinc ion binding"/>
    <property type="evidence" value="ECO:0007669"/>
    <property type="project" value="UniProtKB-KW"/>
</dbReference>
<keyword evidence="15" id="KW-0779">Telomere</keyword>
<evidence type="ECO:0000256" key="7">
    <source>
        <dbReference type="ARBA" id="ARBA00022454"/>
    </source>
</evidence>
<dbReference type="InterPro" id="IPR002219">
    <property type="entry name" value="PKC_DAG/PE"/>
</dbReference>
<feature type="region of interest" description="Disordered" evidence="20">
    <location>
        <begin position="147"/>
        <end position="178"/>
    </location>
</feature>
<keyword evidence="11 19" id="KW-0863">Zinc-finger</keyword>
<evidence type="ECO:0000256" key="11">
    <source>
        <dbReference type="ARBA" id="ARBA00022771"/>
    </source>
</evidence>
<gene>
    <name evidence="22" type="primary">NSMCE1_1</name>
    <name evidence="22" type="ORF">OS493_009176</name>
</gene>
<dbReference type="InterPro" id="IPR011513">
    <property type="entry name" value="Nse1"/>
</dbReference>
<comment type="subunit">
    <text evidence="19">Component of the Smc5-Smc6 complex.</text>
</comment>
<keyword evidence="14" id="KW-0832">Ubl conjugation</keyword>
<keyword evidence="23" id="KW-1185">Reference proteome</keyword>
<keyword evidence="17 19" id="KW-0234">DNA repair</keyword>
<dbReference type="AlphaFoldDB" id="A0A9W9Z5Q2"/>
<dbReference type="InterPro" id="IPR014857">
    <property type="entry name" value="Nse1_RING_C4HC3-type"/>
</dbReference>
<comment type="catalytic activity">
    <reaction evidence="1 19">
        <text>S-ubiquitinyl-[E2 ubiquitin-conjugating enzyme]-L-cysteine + [acceptor protein]-L-lysine = [E2 ubiquitin-conjugating enzyme]-L-cysteine + N(6)-ubiquitinyl-[acceptor protein]-L-lysine.</text>
        <dbReference type="EC" id="2.3.2.27"/>
    </reaction>
</comment>
<evidence type="ECO:0000256" key="16">
    <source>
        <dbReference type="ARBA" id="ARBA00023172"/>
    </source>
</evidence>
<evidence type="ECO:0000256" key="18">
    <source>
        <dbReference type="ARBA" id="ARBA00023242"/>
    </source>
</evidence>
<dbReference type="InterPro" id="IPR013083">
    <property type="entry name" value="Znf_RING/FYVE/PHD"/>
</dbReference>
<evidence type="ECO:0000259" key="21">
    <source>
        <dbReference type="PROSITE" id="PS50081"/>
    </source>
</evidence>
<keyword evidence="9 19" id="KW-0479">Metal-binding</keyword>
<keyword evidence="16 19" id="KW-0233">DNA recombination</keyword>
<name>A0A9W9Z5Q2_9CNID</name>
<organism evidence="22 23">
    <name type="scientific">Desmophyllum pertusum</name>
    <dbReference type="NCBI Taxonomy" id="174260"/>
    <lineage>
        <taxon>Eukaryota</taxon>
        <taxon>Metazoa</taxon>
        <taxon>Cnidaria</taxon>
        <taxon>Anthozoa</taxon>
        <taxon>Hexacorallia</taxon>
        <taxon>Scleractinia</taxon>
        <taxon>Caryophylliina</taxon>
        <taxon>Caryophylliidae</taxon>
        <taxon>Desmophyllum</taxon>
    </lineage>
</organism>
<dbReference type="Gene3D" id="1.10.10.10">
    <property type="entry name" value="Winged helix-like DNA-binding domain superfamily/Winged helix DNA-binding domain"/>
    <property type="match status" value="1"/>
</dbReference>
<feature type="domain" description="Phorbol-ester/DAG-type" evidence="21">
    <location>
        <begin position="79"/>
        <end position="131"/>
    </location>
</feature>
<evidence type="ECO:0000256" key="2">
    <source>
        <dbReference type="ARBA" id="ARBA00004123"/>
    </source>
</evidence>
<dbReference type="GO" id="GO:0061630">
    <property type="term" value="F:ubiquitin protein ligase activity"/>
    <property type="evidence" value="ECO:0007669"/>
    <property type="project" value="UniProtKB-EC"/>
</dbReference>
<dbReference type="GO" id="GO:0030915">
    <property type="term" value="C:Smc5-Smc6 complex"/>
    <property type="evidence" value="ECO:0007669"/>
    <property type="project" value="UniProtKB-UniRule"/>
</dbReference>
<keyword evidence="7" id="KW-0158">Chromosome</keyword>
<evidence type="ECO:0000256" key="5">
    <source>
        <dbReference type="ARBA" id="ARBA00012483"/>
    </source>
</evidence>
<evidence type="ECO:0000256" key="12">
    <source>
        <dbReference type="ARBA" id="ARBA00022786"/>
    </source>
</evidence>
<dbReference type="Pfam" id="PF08746">
    <property type="entry name" value="zf-RING-like"/>
    <property type="match status" value="1"/>
</dbReference>
<evidence type="ECO:0000256" key="4">
    <source>
        <dbReference type="ARBA" id="ARBA00010258"/>
    </source>
</evidence>
<evidence type="ECO:0000256" key="14">
    <source>
        <dbReference type="ARBA" id="ARBA00022843"/>
    </source>
</evidence>
<dbReference type="PANTHER" id="PTHR20973:SF0">
    <property type="entry name" value="NON-STRUCTURAL MAINTENANCE OF CHROMOSOMES ELEMENT 1 HOMOLOG"/>
    <property type="match status" value="1"/>
</dbReference>
<dbReference type="GO" id="GO:0000781">
    <property type="term" value="C:chromosome, telomeric region"/>
    <property type="evidence" value="ECO:0007669"/>
    <property type="project" value="UniProtKB-SubCell"/>
</dbReference>
<keyword evidence="13 19" id="KW-0862">Zinc</keyword>
<dbReference type="Proteomes" id="UP001163046">
    <property type="component" value="Unassembled WGS sequence"/>
</dbReference>
<evidence type="ECO:0000256" key="1">
    <source>
        <dbReference type="ARBA" id="ARBA00000900"/>
    </source>
</evidence>
<comment type="subcellular location">
    <subcellularLocation>
        <location evidence="3">Chromosome</location>
        <location evidence="3">Telomere</location>
    </subcellularLocation>
    <subcellularLocation>
        <location evidence="2 19">Nucleus</location>
    </subcellularLocation>
</comment>
<evidence type="ECO:0000313" key="23">
    <source>
        <dbReference type="Proteomes" id="UP001163046"/>
    </source>
</evidence>
<protein>
    <recommendedName>
        <fullName evidence="6 19">Non-structural maintenance of chromosomes element 1 homolog</fullName>
        <ecNumber evidence="5 19">2.3.2.27</ecNumber>
    </recommendedName>
</protein>
<dbReference type="GO" id="GO:0000724">
    <property type="term" value="P:double-strand break repair via homologous recombination"/>
    <property type="evidence" value="ECO:0007669"/>
    <property type="project" value="TreeGrafter"/>
</dbReference>
<dbReference type="EMBL" id="MU826829">
    <property type="protein sequence ID" value="KAJ7373854.1"/>
    <property type="molecule type" value="Genomic_DNA"/>
</dbReference>
<dbReference type="InterPro" id="IPR036388">
    <property type="entry name" value="WH-like_DNA-bd_sf"/>
</dbReference>
<dbReference type="PROSITE" id="PS50081">
    <property type="entry name" value="ZF_DAG_PE_2"/>
    <property type="match status" value="1"/>
</dbReference>
<evidence type="ECO:0000256" key="20">
    <source>
        <dbReference type="SAM" id="MobiDB-lite"/>
    </source>
</evidence>
<dbReference type="PANTHER" id="PTHR20973">
    <property type="entry name" value="NON-SMC ELEMENT 1-RELATED"/>
    <property type="match status" value="1"/>
</dbReference>
<dbReference type="EC" id="2.3.2.27" evidence="5 19"/>
<keyword evidence="18 19" id="KW-0539">Nucleus</keyword>
<dbReference type="Gene3D" id="3.30.40.10">
    <property type="entry name" value="Zinc/RING finger domain, C3HC4 (zinc finger)"/>
    <property type="match status" value="1"/>
</dbReference>
<dbReference type="FunFam" id="1.10.10.10:FF:000270">
    <property type="entry name" value="Non-structural maintenance of chromosomes element 1 homolog"/>
    <property type="match status" value="1"/>
</dbReference>
<evidence type="ECO:0000256" key="13">
    <source>
        <dbReference type="ARBA" id="ARBA00022833"/>
    </source>
</evidence>
<reference evidence="22" key="1">
    <citation type="submission" date="2023-01" db="EMBL/GenBank/DDBJ databases">
        <title>Genome assembly of the deep-sea coral Lophelia pertusa.</title>
        <authorList>
            <person name="Herrera S."/>
            <person name="Cordes E."/>
        </authorList>
    </citation>
    <scope>NUCLEOTIDE SEQUENCE</scope>
    <source>
        <strain evidence="22">USNM1676648</strain>
        <tissue evidence="22">Polyp</tissue>
    </source>
</reference>
<evidence type="ECO:0000256" key="17">
    <source>
        <dbReference type="ARBA" id="ARBA00023204"/>
    </source>
</evidence>
<evidence type="ECO:0000256" key="8">
    <source>
        <dbReference type="ARBA" id="ARBA00022679"/>
    </source>
</evidence>
<dbReference type="GO" id="GO:0005634">
    <property type="term" value="C:nucleus"/>
    <property type="evidence" value="ECO:0007669"/>
    <property type="project" value="UniProtKB-SubCell"/>
</dbReference>
<proteinExistence type="inferred from homology"/>
<dbReference type="Pfam" id="PF07574">
    <property type="entry name" value="SMC_Nse1"/>
    <property type="match status" value="1"/>
</dbReference>
<evidence type="ECO:0000256" key="15">
    <source>
        <dbReference type="ARBA" id="ARBA00022895"/>
    </source>
</evidence>
<evidence type="ECO:0000256" key="9">
    <source>
        <dbReference type="ARBA" id="ARBA00022723"/>
    </source>
</evidence>
<evidence type="ECO:0000256" key="10">
    <source>
        <dbReference type="ARBA" id="ARBA00022763"/>
    </source>
</evidence>
<keyword evidence="12 19" id="KW-0833">Ubl conjugation pathway</keyword>